<gene>
    <name evidence="6" type="ORF">ACFQE5_10000</name>
</gene>
<evidence type="ECO:0000313" key="6">
    <source>
        <dbReference type="EMBL" id="MFC5994542.1"/>
    </source>
</evidence>
<dbReference type="PANTHER" id="PTHR47957:SF3">
    <property type="entry name" value="ATP-DEPENDENT HELICASE HRQ1"/>
    <property type="match status" value="1"/>
</dbReference>
<evidence type="ECO:0000313" key="7">
    <source>
        <dbReference type="Proteomes" id="UP001596302"/>
    </source>
</evidence>
<dbReference type="PROSITE" id="PS51192">
    <property type="entry name" value="HELICASE_ATP_BIND_1"/>
    <property type="match status" value="1"/>
</dbReference>
<dbReference type="CDD" id="cd18797">
    <property type="entry name" value="SF2_C_Hrq"/>
    <property type="match status" value="1"/>
</dbReference>
<dbReference type="InterPro" id="IPR055227">
    <property type="entry name" value="HRQ1_WHD"/>
</dbReference>
<accession>A0ABW1J1Q5</accession>
<keyword evidence="7" id="KW-1185">Reference proteome</keyword>
<dbReference type="InterPro" id="IPR022307">
    <property type="entry name" value="Helicase_put_actinobac"/>
</dbReference>
<keyword evidence="6" id="KW-0378">Hydrolase</keyword>
<dbReference type="Pfam" id="PF09369">
    <property type="entry name" value="MZB"/>
    <property type="match status" value="1"/>
</dbReference>
<keyword evidence="6" id="KW-0347">Helicase</keyword>
<dbReference type="SMART" id="SM00490">
    <property type="entry name" value="HELICc"/>
    <property type="match status" value="1"/>
</dbReference>
<dbReference type="Gene3D" id="3.40.50.300">
    <property type="entry name" value="P-loop containing nucleotide triphosphate hydrolases"/>
    <property type="match status" value="2"/>
</dbReference>
<feature type="region of interest" description="Disordered" evidence="3">
    <location>
        <begin position="1"/>
        <end position="22"/>
    </location>
</feature>
<organism evidence="6 7">
    <name type="scientific">Pseudonocardia hispaniensis</name>
    <dbReference type="NCBI Taxonomy" id="904933"/>
    <lineage>
        <taxon>Bacteria</taxon>
        <taxon>Bacillati</taxon>
        <taxon>Actinomycetota</taxon>
        <taxon>Actinomycetes</taxon>
        <taxon>Pseudonocardiales</taxon>
        <taxon>Pseudonocardiaceae</taxon>
        <taxon>Pseudonocardia</taxon>
    </lineage>
</organism>
<dbReference type="Proteomes" id="UP001596302">
    <property type="component" value="Unassembled WGS sequence"/>
</dbReference>
<dbReference type="PANTHER" id="PTHR47957">
    <property type="entry name" value="ATP-DEPENDENT HELICASE HRQ1"/>
    <property type="match status" value="1"/>
</dbReference>
<dbReference type="EMBL" id="JBHSQW010000023">
    <property type="protein sequence ID" value="MFC5994542.1"/>
    <property type="molecule type" value="Genomic_DNA"/>
</dbReference>
<name>A0ABW1J1Q5_9PSEU</name>
<protein>
    <submittedName>
        <fullName evidence="6">DEAD/DEAH box helicase</fullName>
    </submittedName>
</protein>
<dbReference type="InterPro" id="IPR018973">
    <property type="entry name" value="MZB"/>
</dbReference>
<dbReference type="SUPFAM" id="SSF52540">
    <property type="entry name" value="P-loop containing nucleoside triphosphate hydrolases"/>
    <property type="match status" value="1"/>
</dbReference>
<feature type="domain" description="Helicase ATP-binding" evidence="4">
    <location>
        <begin position="83"/>
        <end position="260"/>
    </location>
</feature>
<evidence type="ECO:0000259" key="4">
    <source>
        <dbReference type="PROSITE" id="PS51192"/>
    </source>
</evidence>
<keyword evidence="2" id="KW-0067">ATP-binding</keyword>
<evidence type="ECO:0000256" key="1">
    <source>
        <dbReference type="ARBA" id="ARBA00022741"/>
    </source>
</evidence>
<dbReference type="RefSeq" id="WP_379584566.1">
    <property type="nucleotide sequence ID" value="NZ_JBHSQW010000023.1"/>
</dbReference>
<dbReference type="CDD" id="cd17923">
    <property type="entry name" value="DEXHc_Hrq1-like"/>
    <property type="match status" value="1"/>
</dbReference>
<evidence type="ECO:0000256" key="2">
    <source>
        <dbReference type="ARBA" id="ARBA00022840"/>
    </source>
</evidence>
<comment type="caution">
    <text evidence="6">The sequence shown here is derived from an EMBL/GenBank/DDBJ whole genome shotgun (WGS) entry which is preliminary data.</text>
</comment>
<dbReference type="Pfam" id="PF22982">
    <property type="entry name" value="WHD_HRQ1"/>
    <property type="match status" value="1"/>
</dbReference>
<proteinExistence type="predicted"/>
<dbReference type="Pfam" id="PF00270">
    <property type="entry name" value="DEAD"/>
    <property type="match status" value="1"/>
</dbReference>
<reference evidence="7" key="1">
    <citation type="journal article" date="2019" name="Int. J. Syst. Evol. Microbiol.">
        <title>The Global Catalogue of Microorganisms (GCM) 10K type strain sequencing project: providing services to taxonomists for standard genome sequencing and annotation.</title>
        <authorList>
            <consortium name="The Broad Institute Genomics Platform"/>
            <consortium name="The Broad Institute Genome Sequencing Center for Infectious Disease"/>
            <person name="Wu L."/>
            <person name="Ma J."/>
        </authorList>
    </citation>
    <scope>NUCLEOTIDE SEQUENCE [LARGE SCALE GENOMIC DNA]</scope>
    <source>
        <strain evidence="7">CCM 8391</strain>
    </source>
</reference>
<dbReference type="PROSITE" id="PS51194">
    <property type="entry name" value="HELICASE_CTER"/>
    <property type="match status" value="1"/>
</dbReference>
<keyword evidence="1" id="KW-0547">Nucleotide-binding</keyword>
<dbReference type="SMART" id="SM00487">
    <property type="entry name" value="DEXDc"/>
    <property type="match status" value="1"/>
</dbReference>
<dbReference type="GO" id="GO:0004386">
    <property type="term" value="F:helicase activity"/>
    <property type="evidence" value="ECO:0007669"/>
    <property type="project" value="UniProtKB-KW"/>
</dbReference>
<dbReference type="InterPro" id="IPR011545">
    <property type="entry name" value="DEAD/DEAH_box_helicase_dom"/>
</dbReference>
<dbReference type="InterPro" id="IPR014001">
    <property type="entry name" value="Helicase_ATP-bd"/>
</dbReference>
<evidence type="ECO:0000256" key="3">
    <source>
        <dbReference type="SAM" id="MobiDB-lite"/>
    </source>
</evidence>
<dbReference type="NCBIfam" id="TIGR03817">
    <property type="entry name" value="DECH_helic"/>
    <property type="match status" value="1"/>
</dbReference>
<dbReference type="InterPro" id="IPR001650">
    <property type="entry name" value="Helicase_C-like"/>
</dbReference>
<dbReference type="Pfam" id="PF00271">
    <property type="entry name" value="Helicase_C"/>
    <property type="match status" value="1"/>
</dbReference>
<feature type="domain" description="Helicase C-terminal" evidence="5">
    <location>
        <begin position="302"/>
        <end position="454"/>
    </location>
</feature>
<sequence length="790" mass="83292">MEAVTGGPRGPAQPAAGPAGRGERLLRRVLVGSGPDNPLRHAVRLPSRPGRPAPWPSWAPRSVVDALQAAGVETPWTHQAEGAELAHAGHDVIVATGTASGKSLVYQLPVLARFAADPRATALYVSPTKALAADQLRALIALGIDGLRPAPFDGDTPMPERDWARRNARWLFSNPDMLHRSLLPRHGRWSAFLRRLSYVVLDECHTYRGVFGSHVALLLRRLLRIAGRYGARPTIVLASATVADPAAFAHTLTGRDVVAVTDDGSPTAGRTVALWEPPLLPELAGENGAPVRRSAQAESARMLADLVLEGARTLAFVRSRRGAELTALGAQGAVAAVDPDLVPRIASYRGGYLPEERRALESALAAGELLGVATTNALELGVDIAGLDAVVVAGFPGTRASFWQQAGRAGRARDEALVVLVARDDPMDTYLVHHPQALLGAPIESCVLDPSNPYVLAPQLACAAAELPLTEADVHGVFGGAAAAAVLGELVDDGVLRRRPTGWHWPSAHNQPAASVDIRGSGLGQVAVVEAATGRVLGTVEGTSAPATVHPGAVYLHRGESYVVESLDLESGISLVRAETPDWRTDARSTSDVEIVAVHSHRDLGPVQVFFGETRVTTQVIGYQRRSRDGTVLESVPLDMPAQTLDTRAVWYAIDDRALEEVGIRAARIPGSLHAAEHAAIGLLPLFAICDRWDVGGMSTACHPQTGLPTVFVHDGHPGGAGLAERGHAVLRRWLRATRAAIADCECRTGCPSCVQSPKCGNGNVPLDKAGGVAVLDVVTARLPDPVAGP</sequence>
<evidence type="ECO:0000259" key="5">
    <source>
        <dbReference type="PROSITE" id="PS51194"/>
    </source>
</evidence>
<dbReference type="InterPro" id="IPR027417">
    <property type="entry name" value="P-loop_NTPase"/>
</dbReference>